<evidence type="ECO:0000313" key="3">
    <source>
        <dbReference type="Proteomes" id="UP000238937"/>
    </source>
</evidence>
<name>A0A2T1GC59_9CYAN</name>
<feature type="domain" description="AAA+ ATPase" evidence="1">
    <location>
        <begin position="57"/>
        <end position="259"/>
    </location>
</feature>
<dbReference type="AlphaFoldDB" id="A0A2T1GC59"/>
<protein>
    <submittedName>
        <fullName evidence="2">AAA family ATPase</fullName>
    </submittedName>
</protein>
<dbReference type="InterPro" id="IPR003593">
    <property type="entry name" value="AAA+_ATPase"/>
</dbReference>
<dbReference type="Proteomes" id="UP000238937">
    <property type="component" value="Unassembled WGS sequence"/>
</dbReference>
<evidence type="ECO:0000259" key="1">
    <source>
        <dbReference type="SMART" id="SM00382"/>
    </source>
</evidence>
<dbReference type="SMART" id="SM00382">
    <property type="entry name" value="AAA"/>
    <property type="match status" value="1"/>
</dbReference>
<dbReference type="InterPro" id="IPR011646">
    <property type="entry name" value="KAP_P-loop"/>
</dbReference>
<organism evidence="2 3">
    <name type="scientific">Chamaesiphon polymorphus CCALA 037</name>
    <dbReference type="NCBI Taxonomy" id="2107692"/>
    <lineage>
        <taxon>Bacteria</taxon>
        <taxon>Bacillati</taxon>
        <taxon>Cyanobacteriota</taxon>
        <taxon>Cyanophyceae</taxon>
        <taxon>Gomontiellales</taxon>
        <taxon>Chamaesiphonaceae</taxon>
        <taxon>Chamaesiphon</taxon>
    </lineage>
</organism>
<dbReference type="RefSeq" id="WP_106307154.1">
    <property type="nucleotide sequence ID" value="NZ_PVWO01000224.1"/>
</dbReference>
<dbReference type="OrthoDB" id="477505at2"/>
<proteinExistence type="predicted"/>
<gene>
    <name evidence="2" type="ORF">C7B77_16705</name>
</gene>
<dbReference type="Pfam" id="PF07693">
    <property type="entry name" value="KAP_NTPase"/>
    <property type="match status" value="1"/>
</dbReference>
<dbReference type="Gene3D" id="3.40.50.300">
    <property type="entry name" value="P-loop containing nucleotide triphosphate hydrolases"/>
    <property type="match status" value="1"/>
</dbReference>
<dbReference type="EMBL" id="PVWO01000224">
    <property type="protein sequence ID" value="PSB54905.1"/>
    <property type="molecule type" value="Genomic_DNA"/>
</dbReference>
<keyword evidence="3" id="KW-1185">Reference proteome</keyword>
<sequence>MSNLDALQARLEIFREAGRNLQLDPLISKEDFARLGVEYQTDEIDKLEQAIEDSPERDNKLIFTGHRGCGKSTLLAELGLRLTDTGRYFVVMYSISDTIERSAVDHVNILFSMALQLLEEAEKRSIWLQPGIKREFYRWFGKHTQTETQVAESEIEVNAEAKTTGGIPILMQLVAQIKSKLKVSSETRKQISIDFARKISELVEKIDELQSHIESATGQKVVVIIDDIDKLDLGVVETIFGKNIQSLLDPNSIVIYTLPIATLREVSITASINTYIKKIYMMEVTKFFSKADVRKPDRIPNPAWMNVFSEILQRRLPQNSIEPDVQTDLILLSGGVLRELIRIADRCCDLVKLELRGQIRRQQWNQPEVKIDRQILSDVETELQIEYARALGQIDFEMLKAIYQEFKPQDTENERFLDLLHGLYVLEYCNAKLWYDLNPIVRDLLVQEGILS</sequence>
<evidence type="ECO:0000313" key="2">
    <source>
        <dbReference type="EMBL" id="PSB54905.1"/>
    </source>
</evidence>
<comment type="caution">
    <text evidence="2">The sequence shown here is derived from an EMBL/GenBank/DDBJ whole genome shotgun (WGS) entry which is preliminary data.</text>
</comment>
<dbReference type="InterPro" id="IPR027417">
    <property type="entry name" value="P-loop_NTPase"/>
</dbReference>
<reference evidence="2 3" key="1">
    <citation type="submission" date="2018-03" db="EMBL/GenBank/DDBJ databases">
        <title>The ancient ancestry and fast evolution of plastids.</title>
        <authorList>
            <person name="Moore K.R."/>
            <person name="Magnabosco C."/>
            <person name="Momper L."/>
            <person name="Gold D.A."/>
            <person name="Bosak T."/>
            <person name="Fournier G.P."/>
        </authorList>
    </citation>
    <scope>NUCLEOTIDE SEQUENCE [LARGE SCALE GENOMIC DNA]</scope>
    <source>
        <strain evidence="2 3">CCALA 037</strain>
    </source>
</reference>
<accession>A0A2T1GC59</accession>
<dbReference type="SUPFAM" id="SSF52540">
    <property type="entry name" value="P-loop containing nucleoside triphosphate hydrolases"/>
    <property type="match status" value="1"/>
</dbReference>